<dbReference type="RefSeq" id="WP_007345368.1">
    <property type="nucleotide sequence ID" value="NZ_WMEO01000055.1"/>
</dbReference>
<evidence type="ECO:0000259" key="2">
    <source>
        <dbReference type="Pfam" id="PF04982"/>
    </source>
</evidence>
<name>A0A6B1IIB3_9EURY</name>
<feature type="domain" description="HPP transmembrane region" evidence="2">
    <location>
        <begin position="9"/>
        <end position="160"/>
    </location>
</feature>
<dbReference type="AlphaFoldDB" id="A0A6B1IIB3"/>
<organism evidence="3 4">
    <name type="scientific">Halorubrum distributum</name>
    <dbReference type="NCBI Taxonomy" id="29283"/>
    <lineage>
        <taxon>Archaea</taxon>
        <taxon>Methanobacteriati</taxon>
        <taxon>Methanobacteriota</taxon>
        <taxon>Stenosarchaea group</taxon>
        <taxon>Halobacteria</taxon>
        <taxon>Halobacteriales</taxon>
        <taxon>Haloferacaceae</taxon>
        <taxon>Halorubrum</taxon>
        <taxon>Halorubrum distributum group</taxon>
    </lineage>
</organism>
<keyword evidence="1" id="KW-0472">Membrane</keyword>
<dbReference type="InterPro" id="IPR058581">
    <property type="entry name" value="TM_HPP"/>
</dbReference>
<evidence type="ECO:0000313" key="4">
    <source>
        <dbReference type="Proteomes" id="UP000460194"/>
    </source>
</evidence>
<evidence type="ECO:0000256" key="1">
    <source>
        <dbReference type="SAM" id="Phobius"/>
    </source>
</evidence>
<protein>
    <submittedName>
        <fullName evidence="3">HPP family protein</fullName>
    </submittedName>
</protein>
<gene>
    <name evidence="3" type="ORF">GLW36_16430</name>
</gene>
<dbReference type="Pfam" id="PF04982">
    <property type="entry name" value="TM_HPP"/>
    <property type="match status" value="1"/>
</dbReference>
<feature type="transmembrane region" description="Helical" evidence="1">
    <location>
        <begin position="91"/>
        <end position="109"/>
    </location>
</feature>
<accession>A0A6B1IIB3</accession>
<evidence type="ECO:0000313" key="3">
    <source>
        <dbReference type="EMBL" id="MYL18216.1"/>
    </source>
</evidence>
<feature type="transmembrane region" description="Helical" evidence="1">
    <location>
        <begin position="136"/>
        <end position="157"/>
    </location>
</feature>
<sequence length="181" mass="18851">MRRRLGTSLYAGLLFTVLGLVAWATGQPFVFPSLGPSAFVLAFDRRSERERAVRVVASHLIGGVAGLAAWTVIADGAALTATPPAFSPEGFRLTASAVASLVATSWAMIATDWVHPPACATTLIVSLGLLSTPAEVAIIVASVTVLVAFHAAVILAFKRLVGDAHPLYGRDDADEADGAER</sequence>
<keyword evidence="1" id="KW-1133">Transmembrane helix</keyword>
<feature type="transmembrane region" description="Helical" evidence="1">
    <location>
        <begin position="58"/>
        <end position="79"/>
    </location>
</feature>
<comment type="caution">
    <text evidence="3">The sequence shown here is derived from an EMBL/GenBank/DDBJ whole genome shotgun (WGS) entry which is preliminary data.</text>
</comment>
<proteinExistence type="predicted"/>
<dbReference type="EMBL" id="WMEO01000055">
    <property type="protein sequence ID" value="MYL18216.1"/>
    <property type="molecule type" value="Genomic_DNA"/>
</dbReference>
<reference evidence="3 4" key="1">
    <citation type="submission" date="2019-11" db="EMBL/GenBank/DDBJ databases">
        <title>Genome sequences of 17 halophilic strains isolated from different environments.</title>
        <authorList>
            <person name="Furrow R.E."/>
        </authorList>
    </citation>
    <scope>NUCLEOTIDE SEQUENCE [LARGE SCALE GENOMIC DNA]</scope>
    <source>
        <strain evidence="3 4">22517_05_Cabo</strain>
    </source>
</reference>
<keyword evidence="1" id="KW-0812">Transmembrane</keyword>
<dbReference type="Proteomes" id="UP000460194">
    <property type="component" value="Unassembled WGS sequence"/>
</dbReference>